<dbReference type="InterPro" id="IPR000276">
    <property type="entry name" value="GPCR_Rhodpsn"/>
</dbReference>
<dbReference type="InterPro" id="IPR017452">
    <property type="entry name" value="GPCR_Rhodpsn_7TM"/>
</dbReference>
<evidence type="ECO:0000259" key="11">
    <source>
        <dbReference type="PROSITE" id="PS50262"/>
    </source>
</evidence>
<protein>
    <recommendedName>
        <fullName evidence="11">G-protein coupled receptors family 1 profile domain-containing protein</fullName>
    </recommendedName>
</protein>
<evidence type="ECO:0000256" key="3">
    <source>
        <dbReference type="ARBA" id="ARBA00022692"/>
    </source>
</evidence>
<evidence type="ECO:0000256" key="7">
    <source>
        <dbReference type="ARBA" id="ARBA00023170"/>
    </source>
</evidence>
<evidence type="ECO:0000256" key="2">
    <source>
        <dbReference type="ARBA" id="ARBA00022475"/>
    </source>
</evidence>
<feature type="transmembrane region" description="Helical" evidence="10">
    <location>
        <begin position="101"/>
        <end position="122"/>
    </location>
</feature>
<organism evidence="12 13">
    <name type="scientific">Amphimedon queenslandica</name>
    <name type="common">Sponge</name>
    <dbReference type="NCBI Taxonomy" id="400682"/>
    <lineage>
        <taxon>Eukaryota</taxon>
        <taxon>Metazoa</taxon>
        <taxon>Porifera</taxon>
        <taxon>Demospongiae</taxon>
        <taxon>Heteroscleromorpha</taxon>
        <taxon>Haplosclerida</taxon>
        <taxon>Niphatidae</taxon>
        <taxon>Amphimedon</taxon>
    </lineage>
</organism>
<dbReference type="GeneID" id="109591195"/>
<reference evidence="13" key="1">
    <citation type="journal article" date="2010" name="Nature">
        <title>The Amphimedon queenslandica genome and the evolution of animal complexity.</title>
        <authorList>
            <person name="Srivastava M."/>
            <person name="Simakov O."/>
            <person name="Chapman J."/>
            <person name="Fahey B."/>
            <person name="Gauthier M.E."/>
            <person name="Mitros T."/>
            <person name="Richards G.S."/>
            <person name="Conaco C."/>
            <person name="Dacre M."/>
            <person name="Hellsten U."/>
            <person name="Larroux C."/>
            <person name="Putnam N.H."/>
            <person name="Stanke M."/>
            <person name="Adamska M."/>
            <person name="Darling A."/>
            <person name="Degnan S.M."/>
            <person name="Oakley T.H."/>
            <person name="Plachetzki D.C."/>
            <person name="Zhai Y."/>
            <person name="Adamski M."/>
            <person name="Calcino A."/>
            <person name="Cummins S.F."/>
            <person name="Goodstein D.M."/>
            <person name="Harris C."/>
            <person name="Jackson D.J."/>
            <person name="Leys S.P."/>
            <person name="Shu S."/>
            <person name="Woodcroft B.J."/>
            <person name="Vervoort M."/>
            <person name="Kosik K.S."/>
            <person name="Manning G."/>
            <person name="Degnan B.M."/>
            <person name="Rokhsar D.S."/>
        </authorList>
    </citation>
    <scope>NUCLEOTIDE SEQUENCE [LARGE SCALE GENOMIC DNA]</scope>
</reference>
<dbReference type="GO" id="GO:0004930">
    <property type="term" value="F:G protein-coupled receptor activity"/>
    <property type="evidence" value="ECO:0007669"/>
    <property type="project" value="UniProtKB-KW"/>
</dbReference>
<evidence type="ECO:0000256" key="8">
    <source>
        <dbReference type="ARBA" id="ARBA00023224"/>
    </source>
</evidence>
<feature type="domain" description="G-protein coupled receptors family 1 profile" evidence="11">
    <location>
        <begin position="36"/>
        <end position="206"/>
    </location>
</feature>
<feature type="transmembrane region" description="Helical" evidence="10">
    <location>
        <begin position="20"/>
        <end position="43"/>
    </location>
</feature>
<name>A0AAN0JZ93_AMPQE</name>
<keyword evidence="5 9" id="KW-0297">G-protein coupled receptor</keyword>
<evidence type="ECO:0000313" key="13">
    <source>
        <dbReference type="Proteomes" id="UP000007879"/>
    </source>
</evidence>
<dbReference type="RefSeq" id="XP_019862536.1">
    <property type="nucleotide sequence ID" value="XM_020006977.1"/>
</dbReference>
<dbReference type="CDD" id="cd00637">
    <property type="entry name" value="7tm_classA_rhodopsin-like"/>
    <property type="match status" value="1"/>
</dbReference>
<evidence type="ECO:0000256" key="4">
    <source>
        <dbReference type="ARBA" id="ARBA00022989"/>
    </source>
</evidence>
<dbReference type="PRINTS" id="PR00237">
    <property type="entry name" value="GPCRRHODOPSN"/>
</dbReference>
<evidence type="ECO:0000313" key="12">
    <source>
        <dbReference type="EnsemblMetazoa" id="XP_019862536.1"/>
    </source>
</evidence>
<dbReference type="SUPFAM" id="SSF81321">
    <property type="entry name" value="Family A G protein-coupled receptor-like"/>
    <property type="match status" value="1"/>
</dbReference>
<dbReference type="PROSITE" id="PS50262">
    <property type="entry name" value="G_PROTEIN_RECEP_F1_2"/>
    <property type="match status" value="1"/>
</dbReference>
<dbReference type="Pfam" id="PF00001">
    <property type="entry name" value="7tm_1"/>
    <property type="match status" value="1"/>
</dbReference>
<keyword evidence="6 10" id="KW-0472">Membrane</keyword>
<evidence type="ECO:0000256" key="5">
    <source>
        <dbReference type="ARBA" id="ARBA00023040"/>
    </source>
</evidence>
<accession>A0AAN0JZ93</accession>
<dbReference type="Proteomes" id="UP000007879">
    <property type="component" value="Unassembled WGS sequence"/>
</dbReference>
<comment type="subcellular location">
    <subcellularLocation>
        <location evidence="1">Cell membrane</location>
        <topology evidence="1">Multi-pass membrane protein</topology>
    </subcellularLocation>
</comment>
<keyword evidence="8 9" id="KW-0807">Transducer</keyword>
<sequence>MEEEYIENDNFTLSEEINGPLLAAVIAVEMVAGLIANIFVLALSCFHCEIYKKPSTVFLTNMLVANLIMIVVVMPVPIATCVSGEWIFGSTVSSKLASCEAMGTLFAWSTLIATESLVLLSFDRFFFIVKAGKYNEHMTVKKALIIVVASWILATILVSPPQYGFGGFNFAESYGLCGPSFRSVGFSVYGSVIIGSLIISIVVTSL</sequence>
<reference evidence="12" key="2">
    <citation type="submission" date="2024-06" db="UniProtKB">
        <authorList>
            <consortium name="EnsemblMetazoa"/>
        </authorList>
    </citation>
    <scope>IDENTIFICATION</scope>
</reference>
<dbReference type="EnsemblMetazoa" id="XM_020006977.1">
    <property type="protein sequence ID" value="XP_019862536.1"/>
    <property type="gene ID" value="LOC109591195"/>
</dbReference>
<evidence type="ECO:0000256" key="9">
    <source>
        <dbReference type="RuleBase" id="RU000688"/>
    </source>
</evidence>
<proteinExistence type="inferred from homology"/>
<dbReference type="AlphaFoldDB" id="A0AAN0JZ93"/>
<dbReference type="KEGG" id="aqu:109591195"/>
<dbReference type="PANTHER" id="PTHR22752">
    <property type="entry name" value="G PROTEIN-COUPLED RECEPTOR"/>
    <property type="match status" value="1"/>
</dbReference>
<dbReference type="PROSITE" id="PS00237">
    <property type="entry name" value="G_PROTEIN_RECEP_F1_1"/>
    <property type="match status" value="1"/>
</dbReference>
<evidence type="ECO:0000256" key="10">
    <source>
        <dbReference type="SAM" id="Phobius"/>
    </source>
</evidence>
<keyword evidence="13" id="KW-1185">Reference proteome</keyword>
<evidence type="ECO:0000256" key="1">
    <source>
        <dbReference type="ARBA" id="ARBA00004651"/>
    </source>
</evidence>
<dbReference type="GO" id="GO:0005886">
    <property type="term" value="C:plasma membrane"/>
    <property type="evidence" value="ECO:0007669"/>
    <property type="project" value="UniProtKB-SubCell"/>
</dbReference>
<dbReference type="Gene3D" id="1.20.1070.10">
    <property type="entry name" value="Rhodopsin 7-helix transmembrane proteins"/>
    <property type="match status" value="1"/>
</dbReference>
<feature type="transmembrane region" description="Helical" evidence="10">
    <location>
        <begin position="183"/>
        <end position="203"/>
    </location>
</feature>
<keyword evidence="4 10" id="KW-1133">Transmembrane helix</keyword>
<keyword evidence="3 9" id="KW-0812">Transmembrane</keyword>
<keyword evidence="2" id="KW-1003">Cell membrane</keyword>
<keyword evidence="7 9" id="KW-0675">Receptor</keyword>
<feature type="transmembrane region" description="Helical" evidence="10">
    <location>
        <begin position="143"/>
        <end position="163"/>
    </location>
</feature>
<comment type="similarity">
    <text evidence="9">Belongs to the G-protein coupled receptor 1 family.</text>
</comment>
<evidence type="ECO:0000256" key="6">
    <source>
        <dbReference type="ARBA" id="ARBA00023136"/>
    </source>
</evidence>
<feature type="transmembrane region" description="Helical" evidence="10">
    <location>
        <begin position="63"/>
        <end position="89"/>
    </location>
</feature>